<dbReference type="PANTHER" id="PTHR20858:SF17">
    <property type="entry name" value="HYDROXYMETHYLPYRIMIDINE_PHOSPHOMETHYLPYRIMIDINE KINASE THI20-RELATED"/>
    <property type="match status" value="1"/>
</dbReference>
<evidence type="ECO:0000256" key="5">
    <source>
        <dbReference type="ARBA" id="ARBA00012135"/>
    </source>
</evidence>
<comment type="pathway">
    <text evidence="9">Cofactor biosynthesis; thiamine diphosphate biosynthesis; 4-amino-2-methyl-5-diphosphomethylpyrimidine from 5-amino-1-(5-phospho-D-ribosyl)imidazole: step 2/3.</text>
</comment>
<name>A0ABV9QIA6_9FIRM</name>
<proteinExistence type="inferred from homology"/>
<dbReference type="InterPro" id="IPR029056">
    <property type="entry name" value="Ribokinase-like"/>
</dbReference>
<evidence type="ECO:0000256" key="1">
    <source>
        <dbReference type="ARBA" id="ARBA00000151"/>
    </source>
</evidence>
<reference evidence="14" key="1">
    <citation type="journal article" date="2019" name="Int. J. Syst. Evol. Microbiol.">
        <title>The Global Catalogue of Microorganisms (GCM) 10K type strain sequencing project: providing services to taxonomists for standard genome sequencing and annotation.</title>
        <authorList>
            <consortium name="The Broad Institute Genomics Platform"/>
            <consortium name="The Broad Institute Genome Sequencing Center for Infectious Disease"/>
            <person name="Wu L."/>
            <person name="Ma J."/>
        </authorList>
    </citation>
    <scope>NUCLEOTIDE SEQUENCE [LARGE SCALE GENOMIC DNA]</scope>
    <source>
        <strain evidence="14">CCUG 46385</strain>
    </source>
</reference>
<dbReference type="GO" id="GO:0008972">
    <property type="term" value="F:phosphomethylpyrimidine kinase activity"/>
    <property type="evidence" value="ECO:0007669"/>
    <property type="project" value="UniProtKB-EC"/>
</dbReference>
<dbReference type="EC" id="2.7.1.49" evidence="5"/>
<dbReference type="Proteomes" id="UP001595916">
    <property type="component" value="Unassembled WGS sequence"/>
</dbReference>
<comment type="catalytic activity">
    <reaction evidence="2">
        <text>4-amino-2-methyl-5-(phosphooxymethyl)pyrimidine + ATP = 4-amino-2-methyl-5-(diphosphooxymethyl)pyrimidine + ADP</text>
        <dbReference type="Rhea" id="RHEA:19893"/>
        <dbReference type="ChEBI" id="CHEBI:30616"/>
        <dbReference type="ChEBI" id="CHEBI:57841"/>
        <dbReference type="ChEBI" id="CHEBI:58354"/>
        <dbReference type="ChEBI" id="CHEBI:456216"/>
        <dbReference type="EC" id="2.7.4.7"/>
    </reaction>
</comment>
<evidence type="ECO:0000313" key="14">
    <source>
        <dbReference type="Proteomes" id="UP001595916"/>
    </source>
</evidence>
<feature type="domain" description="Pyridoxamine kinase/Phosphomethylpyrimidine kinase" evidence="12">
    <location>
        <begin position="11"/>
        <end position="254"/>
    </location>
</feature>
<evidence type="ECO:0000313" key="13">
    <source>
        <dbReference type="EMBL" id="MFC4803527.1"/>
    </source>
</evidence>
<dbReference type="InterPro" id="IPR013749">
    <property type="entry name" value="PM/HMP-P_kinase-1"/>
</dbReference>
<sequence length="266" mass="28599">MKTVLTIAGSDSSGGAGIQADIKTMTVHGVYAMSVITAITAQNTMGVIRVEPVAVKMVADQLDAVFQDIVPDAVKIGMLGTAEIIHTVAYKLREYGAKHIVLDPVAFSTSGSPLIEEEAIETLVRELLPLVELITPNLSETELLSGEKITGLEDMKKAGKRMLERTGVSVLIKGGHLEEEPTDVLVSEEGIVLFEGRRFNNPDTHGTGCTLSSSIASNLAHGKDMKTAIREAKAYVARAISAELHLGIGRGPLNHMYRSFCTKRFK</sequence>
<keyword evidence="13" id="KW-0418">Kinase</keyword>
<comment type="catalytic activity">
    <reaction evidence="1">
        <text>4-amino-5-hydroxymethyl-2-methylpyrimidine + ATP = 4-amino-2-methyl-5-(phosphooxymethyl)pyrimidine + ADP + H(+)</text>
        <dbReference type="Rhea" id="RHEA:23096"/>
        <dbReference type="ChEBI" id="CHEBI:15378"/>
        <dbReference type="ChEBI" id="CHEBI:16892"/>
        <dbReference type="ChEBI" id="CHEBI:30616"/>
        <dbReference type="ChEBI" id="CHEBI:58354"/>
        <dbReference type="ChEBI" id="CHEBI:456216"/>
        <dbReference type="EC" id="2.7.1.49"/>
    </reaction>
</comment>
<dbReference type="SUPFAM" id="SSF53613">
    <property type="entry name" value="Ribokinase-like"/>
    <property type="match status" value="1"/>
</dbReference>
<evidence type="ECO:0000256" key="4">
    <source>
        <dbReference type="ARBA" id="ARBA00009879"/>
    </source>
</evidence>
<dbReference type="Pfam" id="PF08543">
    <property type="entry name" value="Phos_pyr_kin"/>
    <property type="match status" value="1"/>
</dbReference>
<evidence type="ECO:0000256" key="10">
    <source>
        <dbReference type="ARBA" id="ARBA00042102"/>
    </source>
</evidence>
<protein>
    <recommendedName>
        <fullName evidence="7">Hydroxymethylpyrimidine/phosphomethylpyrimidine kinase</fullName>
        <ecNumber evidence="5">2.7.1.49</ecNumber>
        <ecNumber evidence="6">2.7.4.7</ecNumber>
    </recommendedName>
    <alternativeName>
        <fullName evidence="10">Hydroxymethylpyrimidine kinase</fullName>
    </alternativeName>
    <alternativeName>
        <fullName evidence="11">Hydroxymethylpyrimidine phosphate kinase</fullName>
    </alternativeName>
</protein>
<evidence type="ECO:0000256" key="9">
    <source>
        <dbReference type="ARBA" id="ARBA00037917"/>
    </source>
</evidence>
<accession>A0ABV9QIA6</accession>
<dbReference type="Gene3D" id="3.40.1190.20">
    <property type="match status" value="1"/>
</dbReference>
<dbReference type="EC" id="2.7.4.7" evidence="6"/>
<evidence type="ECO:0000259" key="12">
    <source>
        <dbReference type="Pfam" id="PF08543"/>
    </source>
</evidence>
<evidence type="ECO:0000256" key="2">
    <source>
        <dbReference type="ARBA" id="ARBA00000565"/>
    </source>
</evidence>
<dbReference type="EMBL" id="JBHSHL010000002">
    <property type="protein sequence ID" value="MFC4803527.1"/>
    <property type="molecule type" value="Genomic_DNA"/>
</dbReference>
<dbReference type="PANTHER" id="PTHR20858">
    <property type="entry name" value="PHOSPHOMETHYLPYRIMIDINE KINASE"/>
    <property type="match status" value="1"/>
</dbReference>
<evidence type="ECO:0000256" key="11">
    <source>
        <dbReference type="ARBA" id="ARBA00043176"/>
    </source>
</evidence>
<dbReference type="GO" id="GO:0008902">
    <property type="term" value="F:hydroxymethylpyrimidine kinase activity"/>
    <property type="evidence" value="ECO:0007669"/>
    <property type="project" value="UniProtKB-EC"/>
</dbReference>
<gene>
    <name evidence="13" type="primary">thiD</name>
    <name evidence="13" type="ORF">ACFO4R_00380</name>
</gene>
<evidence type="ECO:0000256" key="7">
    <source>
        <dbReference type="ARBA" id="ARBA00019161"/>
    </source>
</evidence>
<dbReference type="RefSeq" id="WP_379786961.1">
    <property type="nucleotide sequence ID" value="NZ_JBHSHL010000002.1"/>
</dbReference>
<evidence type="ECO:0000256" key="3">
    <source>
        <dbReference type="ARBA" id="ARBA00004769"/>
    </source>
</evidence>
<comment type="similarity">
    <text evidence="4">Belongs to the ThiD family.</text>
</comment>
<keyword evidence="8" id="KW-0784">Thiamine biosynthesis</keyword>
<organism evidence="13 14">
    <name type="scientific">Filifactor villosus</name>
    <dbReference type="NCBI Taxonomy" id="29374"/>
    <lineage>
        <taxon>Bacteria</taxon>
        <taxon>Bacillati</taxon>
        <taxon>Bacillota</taxon>
        <taxon>Clostridia</taxon>
        <taxon>Peptostreptococcales</taxon>
        <taxon>Filifactoraceae</taxon>
        <taxon>Filifactor</taxon>
    </lineage>
</organism>
<evidence type="ECO:0000256" key="8">
    <source>
        <dbReference type="ARBA" id="ARBA00022977"/>
    </source>
</evidence>
<keyword evidence="13" id="KW-0808">Transferase</keyword>
<dbReference type="InterPro" id="IPR004399">
    <property type="entry name" value="HMP/HMP-P_kinase_dom"/>
</dbReference>
<comment type="pathway">
    <text evidence="3">Cofactor biosynthesis; thiamine diphosphate biosynthesis; 4-amino-2-methyl-5-diphosphomethylpyrimidine from 5-amino-1-(5-phospho-D-ribosyl)imidazole: step 3/3.</text>
</comment>
<dbReference type="NCBIfam" id="TIGR00097">
    <property type="entry name" value="HMP-P_kinase"/>
    <property type="match status" value="1"/>
</dbReference>
<comment type="caution">
    <text evidence="13">The sequence shown here is derived from an EMBL/GenBank/DDBJ whole genome shotgun (WGS) entry which is preliminary data.</text>
</comment>
<evidence type="ECO:0000256" key="6">
    <source>
        <dbReference type="ARBA" id="ARBA00012963"/>
    </source>
</evidence>
<keyword evidence="14" id="KW-1185">Reference proteome</keyword>
<dbReference type="CDD" id="cd01169">
    <property type="entry name" value="HMPP_kinase"/>
    <property type="match status" value="1"/>
</dbReference>